<feature type="domain" description="TrfB transcriptional repressor protein" evidence="3">
    <location>
        <begin position="23"/>
        <end position="66"/>
    </location>
</feature>
<evidence type="ECO:0000313" key="5">
    <source>
        <dbReference type="Proteomes" id="UP000033684"/>
    </source>
</evidence>
<protein>
    <recommendedName>
        <fullName evidence="3">TrfB transcriptional repressor protein domain-containing protein</fullName>
    </recommendedName>
</protein>
<dbReference type="Proteomes" id="UP000033684">
    <property type="component" value="Unassembled WGS sequence"/>
</dbReference>
<dbReference type="AlphaFoldDB" id="A0A0F3IN02"/>
<keyword evidence="5" id="KW-1185">Reference proteome</keyword>
<dbReference type="InterPro" id="IPR032428">
    <property type="entry name" value="TrfB"/>
</dbReference>
<name>A0A0F3IN02_9GAMM</name>
<keyword evidence="1" id="KW-0805">Transcription regulation</keyword>
<comment type="caution">
    <text evidence="4">The sequence shown here is derived from an EMBL/GenBank/DDBJ whole genome shotgun (WGS) entry which is preliminary data.</text>
</comment>
<reference evidence="5" key="1">
    <citation type="submission" date="2015-03" db="EMBL/GenBank/DDBJ databases">
        <title>Draft genome sequence of a novel methanotroph (Sn10-6) isolated from flooded ricefield rhizosphere in India.</title>
        <authorList>
            <person name="Pandit P.S."/>
            <person name="Pore S.D."/>
            <person name="Arora P."/>
            <person name="Kapse N.G."/>
            <person name="Dhakephalkar P.K."/>
            <person name="Rahalkar M.C."/>
        </authorList>
    </citation>
    <scope>NUCLEOTIDE SEQUENCE [LARGE SCALE GENOMIC DNA]</scope>
    <source>
        <strain evidence="5">Sn10-6</strain>
    </source>
</reference>
<accession>A0A0F3IN02</accession>
<evidence type="ECO:0000256" key="2">
    <source>
        <dbReference type="ARBA" id="ARBA00023163"/>
    </source>
</evidence>
<gene>
    <name evidence="4" type="ORF">VZ94_00570</name>
</gene>
<keyword evidence="2" id="KW-0804">Transcription</keyword>
<dbReference type="InterPro" id="IPR053721">
    <property type="entry name" value="Fimbrial_Adhesin_Reg"/>
</dbReference>
<dbReference type="Gene3D" id="1.10.10.2690">
    <property type="match status" value="1"/>
</dbReference>
<organism evidence="4 5">
    <name type="scientific">Methylocucumis oryzae</name>
    <dbReference type="NCBI Taxonomy" id="1632867"/>
    <lineage>
        <taxon>Bacteria</taxon>
        <taxon>Pseudomonadati</taxon>
        <taxon>Pseudomonadota</taxon>
        <taxon>Gammaproteobacteria</taxon>
        <taxon>Methylococcales</taxon>
        <taxon>Methylococcaceae</taxon>
        <taxon>Methylocucumis</taxon>
    </lineage>
</organism>
<sequence>MTLDELIDLNNDTTKEWRWSHGKKLPFLTDRELNYVAQVIVEGKRQVDVAKELGVTQGQISWAVVRFKRYLLPNALNTSIHN</sequence>
<dbReference type="EMBL" id="LAJX01000004">
    <property type="protein sequence ID" value="KJV08086.1"/>
    <property type="molecule type" value="Genomic_DNA"/>
</dbReference>
<dbReference type="OrthoDB" id="9787898at2"/>
<reference evidence="4 5" key="2">
    <citation type="journal article" date="2016" name="Microb. Ecol.">
        <title>Genome Characteristics of a Novel Type I Methanotroph (Sn10-6) Isolated from a Flooded Indian Rice Field.</title>
        <authorList>
            <person name="Rahalkar M.C."/>
            <person name="Pandit P.S."/>
            <person name="Dhakephalkar P.K."/>
            <person name="Pore S."/>
            <person name="Arora P."/>
            <person name="Kapse N."/>
        </authorList>
    </citation>
    <scope>NUCLEOTIDE SEQUENCE [LARGE SCALE GENOMIC DNA]</scope>
    <source>
        <strain evidence="4 5">Sn10-6</strain>
    </source>
</reference>
<evidence type="ECO:0000256" key="1">
    <source>
        <dbReference type="ARBA" id="ARBA00023015"/>
    </source>
</evidence>
<dbReference type="RefSeq" id="WP_045777725.1">
    <property type="nucleotide sequence ID" value="NZ_LAJX01000004.1"/>
</dbReference>
<evidence type="ECO:0000259" key="3">
    <source>
        <dbReference type="Pfam" id="PF16509"/>
    </source>
</evidence>
<proteinExistence type="predicted"/>
<dbReference type="Pfam" id="PF16509">
    <property type="entry name" value="KORA"/>
    <property type="match status" value="1"/>
</dbReference>
<evidence type="ECO:0000313" key="4">
    <source>
        <dbReference type="EMBL" id="KJV08086.1"/>
    </source>
</evidence>